<dbReference type="SUPFAM" id="SSF52980">
    <property type="entry name" value="Restriction endonuclease-like"/>
    <property type="match status" value="1"/>
</dbReference>
<gene>
    <name evidence="5" type="ORF">GMARGA_LOCUS11285</name>
</gene>
<dbReference type="InterPro" id="IPR050182">
    <property type="entry name" value="Cytochrome_P450_fam2"/>
</dbReference>
<proteinExistence type="inferred from homology"/>
<evidence type="ECO:0000313" key="6">
    <source>
        <dbReference type="Proteomes" id="UP000789901"/>
    </source>
</evidence>
<dbReference type="Proteomes" id="UP000789901">
    <property type="component" value="Unassembled WGS sequence"/>
</dbReference>
<sequence>TDRDIETLLMSLDPPRIIIPDCDPKQFEKIISVNSRFLQMSLIKGQLEIMPPLPFHIESSAEKLQIIGQVGCWCDDNKNLVGIPSSSQGGFRLLKLEDPNYPNKHTVLSPGCAVVLKARWDSLTDEAQKVSFPPVTPNFIIELYSRYDYVQNLHQKMVQWVNAGVDEAISINLNIDPTEIRIYSFNPEANKVVWQTMKDPVEVRSQVLEGFVLNMEKVRIVNKVSTGPIPLPIIGNVHQKYGNSLANWYKLLHKKYGDMFEVYYAGQRLIVLCRADLIENMNTTSTKTKYPIRFNNTEGLIEYGISAVGVGHNNNPKSWKYNREFFTQSLLTPKFDYQAVEWTNELLTEIESYLNKIGENQQVDLGKWMHRFTNEIIFKIATGVKNNSVAAYYYTVVAPESIKSLNENVQKKLIHSENFVQSVVTYMGGVGYFFVFNKFIRNNFPFIRGKVKKLLENKNYLFNEIKKIIKERRIEIENTPLDQPLRHDLLTSHITGNTPRDINIIKHSDDVDLLRPMTDKEIFIL</sequence>
<keyword evidence="2" id="KW-0479">Metal-binding</keyword>
<dbReference type="InterPro" id="IPR036396">
    <property type="entry name" value="Cyt_P450_sf"/>
</dbReference>
<dbReference type="Gene3D" id="1.10.630.10">
    <property type="entry name" value="Cytochrome P450"/>
    <property type="match status" value="1"/>
</dbReference>
<evidence type="ECO:0000259" key="4">
    <source>
        <dbReference type="Pfam" id="PF05685"/>
    </source>
</evidence>
<evidence type="ECO:0000256" key="3">
    <source>
        <dbReference type="ARBA" id="ARBA00023004"/>
    </source>
</evidence>
<keyword evidence="6" id="KW-1185">Reference proteome</keyword>
<feature type="non-terminal residue" evidence="5">
    <location>
        <position position="1"/>
    </location>
</feature>
<protein>
    <submittedName>
        <fullName evidence="5">7030_t:CDS:1</fullName>
    </submittedName>
</protein>
<dbReference type="InterPro" id="IPR001128">
    <property type="entry name" value="Cyt_P450"/>
</dbReference>
<accession>A0ABN7UY76</accession>
<name>A0ABN7UY76_GIGMA</name>
<dbReference type="Pfam" id="PF05685">
    <property type="entry name" value="Uma2"/>
    <property type="match status" value="1"/>
</dbReference>
<dbReference type="Gene3D" id="3.90.1570.10">
    <property type="entry name" value="tt1808, chain A"/>
    <property type="match status" value="1"/>
</dbReference>
<reference evidence="5 6" key="1">
    <citation type="submission" date="2021-06" db="EMBL/GenBank/DDBJ databases">
        <authorList>
            <person name="Kallberg Y."/>
            <person name="Tangrot J."/>
            <person name="Rosling A."/>
        </authorList>
    </citation>
    <scope>NUCLEOTIDE SEQUENCE [LARGE SCALE GENOMIC DNA]</scope>
    <source>
        <strain evidence="5 6">120-4 pot B 10/14</strain>
    </source>
</reference>
<dbReference type="PANTHER" id="PTHR24300:SF417">
    <property type="entry name" value="CYTOCHROME P450 508B1-RELATED"/>
    <property type="match status" value="1"/>
</dbReference>
<dbReference type="EMBL" id="CAJVQB010006558">
    <property type="protein sequence ID" value="CAG8687343.1"/>
    <property type="molecule type" value="Genomic_DNA"/>
</dbReference>
<dbReference type="PANTHER" id="PTHR24300">
    <property type="entry name" value="CYTOCHROME P450 508A4-RELATED"/>
    <property type="match status" value="1"/>
</dbReference>
<dbReference type="SUPFAM" id="SSF48264">
    <property type="entry name" value="Cytochrome P450"/>
    <property type="match status" value="1"/>
</dbReference>
<dbReference type="InterPro" id="IPR008538">
    <property type="entry name" value="Uma2"/>
</dbReference>
<comment type="similarity">
    <text evidence="1">Belongs to the cytochrome P450 family.</text>
</comment>
<evidence type="ECO:0000313" key="5">
    <source>
        <dbReference type="EMBL" id="CAG8687343.1"/>
    </source>
</evidence>
<dbReference type="InterPro" id="IPR012296">
    <property type="entry name" value="Nuclease_put_TT1808"/>
</dbReference>
<evidence type="ECO:0000256" key="2">
    <source>
        <dbReference type="ARBA" id="ARBA00022723"/>
    </source>
</evidence>
<dbReference type="InterPro" id="IPR011335">
    <property type="entry name" value="Restrct_endonuc-II-like"/>
</dbReference>
<keyword evidence="3" id="KW-0408">Iron</keyword>
<comment type="caution">
    <text evidence="5">The sequence shown here is derived from an EMBL/GenBank/DDBJ whole genome shotgun (WGS) entry which is preliminary data.</text>
</comment>
<dbReference type="Pfam" id="PF00067">
    <property type="entry name" value="p450"/>
    <property type="match status" value="1"/>
</dbReference>
<organism evidence="5 6">
    <name type="scientific">Gigaspora margarita</name>
    <dbReference type="NCBI Taxonomy" id="4874"/>
    <lineage>
        <taxon>Eukaryota</taxon>
        <taxon>Fungi</taxon>
        <taxon>Fungi incertae sedis</taxon>
        <taxon>Mucoromycota</taxon>
        <taxon>Glomeromycotina</taxon>
        <taxon>Glomeromycetes</taxon>
        <taxon>Diversisporales</taxon>
        <taxon>Gigasporaceae</taxon>
        <taxon>Gigaspora</taxon>
    </lineage>
</organism>
<evidence type="ECO:0000256" key="1">
    <source>
        <dbReference type="ARBA" id="ARBA00010617"/>
    </source>
</evidence>
<feature type="domain" description="Putative restriction endonuclease" evidence="4">
    <location>
        <begin position="38"/>
        <end position="216"/>
    </location>
</feature>